<keyword evidence="2" id="KW-1185">Reference proteome</keyword>
<dbReference type="InterPro" id="IPR011990">
    <property type="entry name" value="TPR-like_helical_dom_sf"/>
</dbReference>
<dbReference type="Proteomes" id="UP000316639">
    <property type="component" value="Unassembled WGS sequence"/>
</dbReference>
<evidence type="ECO:0000313" key="2">
    <source>
        <dbReference type="Proteomes" id="UP000316639"/>
    </source>
</evidence>
<organism evidence="1 2">
    <name type="scientific">Lentzea tibetensis</name>
    <dbReference type="NCBI Taxonomy" id="2591470"/>
    <lineage>
        <taxon>Bacteria</taxon>
        <taxon>Bacillati</taxon>
        <taxon>Actinomycetota</taxon>
        <taxon>Actinomycetes</taxon>
        <taxon>Pseudonocardiales</taxon>
        <taxon>Pseudonocardiaceae</taxon>
        <taxon>Lentzea</taxon>
    </lineage>
</organism>
<dbReference type="EMBL" id="VOBR01000062">
    <property type="protein sequence ID" value="TWP43535.1"/>
    <property type="molecule type" value="Genomic_DNA"/>
</dbReference>
<dbReference type="SUPFAM" id="SSF48452">
    <property type="entry name" value="TPR-like"/>
    <property type="match status" value="1"/>
</dbReference>
<dbReference type="RefSeq" id="WP_146361137.1">
    <property type="nucleotide sequence ID" value="NZ_VOBR01000062.1"/>
</dbReference>
<dbReference type="OrthoDB" id="3213425at2"/>
<protein>
    <recommendedName>
        <fullName evidence="3">Transcriptional regulator</fullName>
    </recommendedName>
</protein>
<sequence>MSTDRRATGRNAALAALLGEAEMSNAALARAVKEAGAREGIHLGTTPTSVRRMLEGVEPRRPVPRLVALVLSKQLQREITITESGFADRTPAADDPHDGLKCSGTLDGTVRTVVELSGRDMNRRKFLLGSAFAAAAFSEPALMAMTVPQADTTARVAGKRVGMADVEILTENIKHLRRLDHRYGSGRVRDQVVRLLHDESNTVLHGTYSEATGRALLSAVAQIAWLAGSMAADVGRHSLAQRYYIQTLNLSMKAGNKPYAANVLSHMSRMAVQLGHSATSDDVRLRNGQLAVALSRAGRHVADGRSTPALSTLLSAVEARAHALLGDVRETQRAVREAEQHYASSRPGEEPEWLAFYSEAELAADLGRCLRDTGDVAAGTKLIRQALDQYEPWRVRSRSFVLTDLALAQMALRDHDQAAEFGNQAMRAAADVSSTRTIDRLRGLSRVVTPHCSSSRVLAEFTDRLSPFLAHAAHA</sequence>
<evidence type="ECO:0008006" key="3">
    <source>
        <dbReference type="Google" id="ProtNLM"/>
    </source>
</evidence>
<comment type="caution">
    <text evidence="1">The sequence shown here is derived from an EMBL/GenBank/DDBJ whole genome shotgun (WGS) entry which is preliminary data.</text>
</comment>
<evidence type="ECO:0000313" key="1">
    <source>
        <dbReference type="EMBL" id="TWP43535.1"/>
    </source>
</evidence>
<proteinExistence type="predicted"/>
<dbReference type="Gene3D" id="1.25.40.10">
    <property type="entry name" value="Tetratricopeptide repeat domain"/>
    <property type="match status" value="1"/>
</dbReference>
<dbReference type="AlphaFoldDB" id="A0A563EEW4"/>
<reference evidence="1 2" key="1">
    <citation type="submission" date="2019-07" db="EMBL/GenBank/DDBJ databases">
        <title>Lentzea xizangensis sp. nov., isolated from Qinghai-Tibetan Plateau Soils.</title>
        <authorList>
            <person name="Huang J."/>
        </authorList>
    </citation>
    <scope>NUCLEOTIDE SEQUENCE [LARGE SCALE GENOMIC DNA]</scope>
    <source>
        <strain evidence="1 2">FXJ1.1311</strain>
    </source>
</reference>
<accession>A0A563EEW4</accession>
<name>A0A563EEW4_9PSEU</name>
<gene>
    <name evidence="1" type="ORF">FKR81_42325</name>
</gene>